<dbReference type="InterPro" id="IPR046373">
    <property type="entry name" value="Acyl-CoA_Oxase/DH_mid-dom_sf"/>
</dbReference>
<dbReference type="GO" id="GO:0055088">
    <property type="term" value="P:lipid homeostasis"/>
    <property type="evidence" value="ECO:0007669"/>
    <property type="project" value="TreeGrafter"/>
</dbReference>
<dbReference type="InterPro" id="IPR036250">
    <property type="entry name" value="AcylCo_DH-like_C"/>
</dbReference>
<dbReference type="SUPFAM" id="SSF47203">
    <property type="entry name" value="Acyl-CoA dehydrogenase C-terminal domain-like"/>
    <property type="match status" value="2"/>
</dbReference>
<comment type="similarity">
    <text evidence="3 10">Belongs to the acyl-CoA oxidase family.</text>
</comment>
<dbReference type="Gene3D" id="1.10.540.10">
    <property type="entry name" value="Acyl-CoA dehydrogenase/oxidase, N-terminal domain"/>
    <property type="match status" value="1"/>
</dbReference>
<reference evidence="16 17" key="1">
    <citation type="submission" date="2016-05" db="EMBL/GenBank/DDBJ databases">
        <title>A degradative enzymes factory behind the ericoid mycorrhizal symbiosis.</title>
        <authorList>
            <consortium name="DOE Joint Genome Institute"/>
            <person name="Martino E."/>
            <person name="Morin E."/>
            <person name="Grelet G."/>
            <person name="Kuo A."/>
            <person name="Kohler A."/>
            <person name="Daghino S."/>
            <person name="Barry K."/>
            <person name="Choi C."/>
            <person name="Cichocki N."/>
            <person name="Clum A."/>
            <person name="Copeland A."/>
            <person name="Hainaut M."/>
            <person name="Haridas S."/>
            <person name="Labutti K."/>
            <person name="Lindquist E."/>
            <person name="Lipzen A."/>
            <person name="Khouja H.-R."/>
            <person name="Murat C."/>
            <person name="Ohm R."/>
            <person name="Olson A."/>
            <person name="Spatafora J."/>
            <person name="Veneault-Fourrey C."/>
            <person name="Henrissat B."/>
            <person name="Grigoriev I."/>
            <person name="Martin F."/>
            <person name="Perotto S."/>
        </authorList>
    </citation>
    <scope>NUCLEOTIDE SEQUENCE [LARGE SCALE GENOMIC DNA]</scope>
    <source>
        <strain evidence="16 17">UAMH 7357</strain>
    </source>
</reference>
<keyword evidence="17" id="KW-1185">Reference proteome</keyword>
<evidence type="ECO:0000256" key="9">
    <source>
        <dbReference type="ARBA" id="ARBA00023140"/>
    </source>
</evidence>
<evidence type="ECO:0000256" key="10">
    <source>
        <dbReference type="PIRNR" id="PIRNR000168"/>
    </source>
</evidence>
<evidence type="ECO:0000256" key="6">
    <source>
        <dbReference type="ARBA" id="ARBA00022832"/>
    </source>
</evidence>
<keyword evidence="6" id="KW-0276">Fatty acid metabolism</keyword>
<evidence type="ECO:0000256" key="11">
    <source>
        <dbReference type="PIRSR" id="PIRSR000168-1"/>
    </source>
</evidence>
<dbReference type="AlphaFoldDB" id="A0A2J6PG87"/>
<feature type="binding site" evidence="12">
    <location>
        <position position="147"/>
    </location>
    <ligand>
        <name>FAD</name>
        <dbReference type="ChEBI" id="CHEBI:57692"/>
    </ligand>
</feature>
<evidence type="ECO:0000256" key="1">
    <source>
        <dbReference type="ARBA" id="ARBA00001974"/>
    </source>
</evidence>
<gene>
    <name evidence="16" type="ORF">NA56DRAFT_674999</name>
</gene>
<dbReference type="GO" id="GO:0005777">
    <property type="term" value="C:peroxisome"/>
    <property type="evidence" value="ECO:0007669"/>
    <property type="project" value="UniProtKB-SubCell"/>
</dbReference>
<dbReference type="GO" id="GO:0003997">
    <property type="term" value="F:acyl-CoA oxidase activity"/>
    <property type="evidence" value="ECO:0007669"/>
    <property type="project" value="InterPro"/>
</dbReference>
<feature type="domain" description="Acyl-CoA oxidase C-alpha1" evidence="15">
    <location>
        <begin position="329"/>
        <end position="374"/>
    </location>
</feature>
<dbReference type="GO" id="GO:0071949">
    <property type="term" value="F:FAD binding"/>
    <property type="evidence" value="ECO:0007669"/>
    <property type="project" value="InterPro"/>
</dbReference>
<feature type="domain" description="Acyl-coenzyme A oxidase N-terminal" evidence="14">
    <location>
        <begin position="21"/>
        <end position="141"/>
    </location>
</feature>
<dbReference type="GO" id="GO:0033540">
    <property type="term" value="P:fatty acid beta-oxidation using acyl-CoA oxidase"/>
    <property type="evidence" value="ECO:0007669"/>
    <property type="project" value="TreeGrafter"/>
</dbReference>
<evidence type="ECO:0000256" key="12">
    <source>
        <dbReference type="PIRSR" id="PIRSR000168-2"/>
    </source>
</evidence>
<dbReference type="EMBL" id="KZ613537">
    <property type="protein sequence ID" value="PMD13030.1"/>
    <property type="molecule type" value="Genomic_DNA"/>
</dbReference>
<evidence type="ECO:0000256" key="2">
    <source>
        <dbReference type="ARBA" id="ARBA00004275"/>
    </source>
</evidence>
<dbReference type="Pfam" id="PF22924">
    <property type="entry name" value="ACOX_C_alpha1"/>
    <property type="match status" value="2"/>
</dbReference>
<evidence type="ECO:0000256" key="5">
    <source>
        <dbReference type="ARBA" id="ARBA00022827"/>
    </source>
</evidence>
<dbReference type="GO" id="GO:0005504">
    <property type="term" value="F:fatty acid binding"/>
    <property type="evidence" value="ECO:0007669"/>
    <property type="project" value="TreeGrafter"/>
</dbReference>
<evidence type="ECO:0000256" key="8">
    <source>
        <dbReference type="ARBA" id="ARBA00023098"/>
    </source>
</evidence>
<keyword evidence="9" id="KW-0576">Peroxisome</keyword>
<dbReference type="InterPro" id="IPR009100">
    <property type="entry name" value="AcylCoA_DH/oxidase_NM_dom_sf"/>
</dbReference>
<keyword evidence="4 10" id="KW-0285">Flavoprotein</keyword>
<comment type="subcellular location">
    <subcellularLocation>
        <location evidence="2">Peroxisome</location>
    </subcellularLocation>
</comment>
<dbReference type="PANTHER" id="PTHR10909:SF250">
    <property type="entry name" value="PEROXISOMAL ACYL-COENZYME A OXIDASE 1"/>
    <property type="match status" value="1"/>
</dbReference>
<evidence type="ECO:0000256" key="7">
    <source>
        <dbReference type="ARBA" id="ARBA00023002"/>
    </source>
</evidence>
<dbReference type="InterPro" id="IPR002655">
    <property type="entry name" value="Acyl-CoA_oxidase_C"/>
</dbReference>
<dbReference type="Proteomes" id="UP000235672">
    <property type="component" value="Unassembled WGS sequence"/>
</dbReference>
<dbReference type="PIRSF" id="PIRSF000168">
    <property type="entry name" value="Acyl-CoA_oxidase"/>
    <property type="match status" value="1"/>
</dbReference>
<keyword evidence="5 10" id="KW-0274">FAD</keyword>
<evidence type="ECO:0000313" key="16">
    <source>
        <dbReference type="EMBL" id="PMD13030.1"/>
    </source>
</evidence>
<evidence type="ECO:0000256" key="3">
    <source>
        <dbReference type="ARBA" id="ARBA00006288"/>
    </source>
</evidence>
<dbReference type="InterPro" id="IPR012258">
    <property type="entry name" value="Acyl-CoA_oxidase"/>
</dbReference>
<dbReference type="FunFam" id="1.20.140.10:FF:000007">
    <property type="entry name" value="Acyl-coenzyme A oxidase"/>
    <property type="match status" value="1"/>
</dbReference>
<dbReference type="InterPro" id="IPR029320">
    <property type="entry name" value="Acyl-CoA_ox_N"/>
</dbReference>
<keyword evidence="7" id="KW-0560">Oxidoreductase</keyword>
<protein>
    <recommendedName>
        <fullName evidence="10">Acyl-coenzyme A oxidase</fullName>
    </recommendedName>
</protein>
<feature type="active site" description="Proton acceptor" evidence="11">
    <location>
        <position position="359"/>
    </location>
</feature>
<keyword evidence="8" id="KW-0443">Lipid metabolism</keyword>
<evidence type="ECO:0000313" key="17">
    <source>
        <dbReference type="Proteomes" id="UP000235672"/>
    </source>
</evidence>
<dbReference type="STRING" id="1745343.A0A2J6PG87"/>
<name>A0A2J6PG87_9HELO</name>
<organism evidence="16 17">
    <name type="scientific">Hyaloscypha hepaticicola</name>
    <dbReference type="NCBI Taxonomy" id="2082293"/>
    <lineage>
        <taxon>Eukaryota</taxon>
        <taxon>Fungi</taxon>
        <taxon>Dikarya</taxon>
        <taxon>Ascomycota</taxon>
        <taxon>Pezizomycotina</taxon>
        <taxon>Leotiomycetes</taxon>
        <taxon>Helotiales</taxon>
        <taxon>Hyaloscyphaceae</taxon>
        <taxon>Hyaloscypha</taxon>
    </lineage>
</organism>
<dbReference type="InterPro" id="IPR055060">
    <property type="entry name" value="ACOX_C_alpha1"/>
</dbReference>
<dbReference type="SUPFAM" id="SSF56645">
    <property type="entry name" value="Acyl-CoA dehydrogenase NM domain-like"/>
    <property type="match status" value="1"/>
</dbReference>
<dbReference type="Pfam" id="PF01756">
    <property type="entry name" value="ACOX"/>
    <property type="match status" value="1"/>
</dbReference>
<accession>A0A2J6PG87</accession>
<dbReference type="OrthoDB" id="538336at2759"/>
<sequence length="615" mass="68340">MAQPNTQIRMMEQARGRASFDSNNMAEIIYGSKGAVDRHNAAFQRIERALGTDDNSKLPPTYGDMNRQELLLEGLRAGKITFEDGVDHNCDRFHYASHLGVMANSNPFGLTHVLFIPFVKLQGTDEQIANWIPLAESGKIIGSYTQTELAHGSFVGGIETTATFDKETDEFIIHSPTLTSTNLKMSYNGTDNGYAIFNHVRIPRTNLFMRHCKVARDGSYTSSPLRQKLVFGGMLSGRALMIRCAGFQLAQALTIVTRYSTVRQQGSSSSVGHEKAIINYKHQHSGLLSLIAKSYMTILAWKSANNFYSKLKVHQKNGDHSMLPYIHMEARKMCGGHGYIVISGLPDIVNSVTAMCTFEGENYVMWGQVARYMLKGLEALPVPKDMAYMSCYDCSYRHQGCGTNGEQFLDHGVLIEIFQRRAARLANEVHNLVKASESSGKSRLEAENIHGLQLMVAGRAHIEVFILSESIAQLAMLPASTPVSIKTVLHRLVSLFGLTTIASSLSPFSSSFLGDGYLTTSHFNEMRDRIDFLLEALLPDAIALTDAWCFSDANLASAIGCADGDVYTRLLSWTRQLSINVEAEKNGRVFKKGWEEYMKPFLNRDLSHLDIKAKL</sequence>
<feature type="domain" description="Acyl-CoA oxidase C-terminal" evidence="13">
    <location>
        <begin position="412"/>
        <end position="603"/>
    </location>
</feature>
<evidence type="ECO:0000259" key="14">
    <source>
        <dbReference type="Pfam" id="PF14749"/>
    </source>
</evidence>
<dbReference type="Pfam" id="PF14749">
    <property type="entry name" value="Acyl-CoA_ox_N"/>
    <property type="match status" value="1"/>
</dbReference>
<dbReference type="PANTHER" id="PTHR10909">
    <property type="entry name" value="ELECTRON TRANSPORT OXIDOREDUCTASE"/>
    <property type="match status" value="1"/>
</dbReference>
<dbReference type="Gene3D" id="2.40.110.10">
    <property type="entry name" value="Butyryl-CoA Dehydrogenase, subunit A, domain 2"/>
    <property type="match status" value="2"/>
</dbReference>
<evidence type="ECO:0000259" key="13">
    <source>
        <dbReference type="Pfam" id="PF01756"/>
    </source>
</evidence>
<comment type="cofactor">
    <cofactor evidence="1">
        <name>FAD</name>
        <dbReference type="ChEBI" id="CHEBI:57692"/>
    </cofactor>
</comment>
<evidence type="ECO:0000256" key="4">
    <source>
        <dbReference type="ARBA" id="ARBA00022630"/>
    </source>
</evidence>
<feature type="domain" description="Acyl-CoA oxidase C-alpha1" evidence="15">
    <location>
        <begin position="231"/>
        <end position="328"/>
    </location>
</feature>
<dbReference type="InterPro" id="IPR037069">
    <property type="entry name" value="AcylCoA_DH/ox_N_sf"/>
</dbReference>
<proteinExistence type="inferred from homology"/>
<evidence type="ECO:0000259" key="15">
    <source>
        <dbReference type="Pfam" id="PF22924"/>
    </source>
</evidence>
<dbReference type="Gene3D" id="1.20.140.10">
    <property type="entry name" value="Butyryl-CoA Dehydrogenase, subunit A, domain 3"/>
    <property type="match status" value="3"/>
</dbReference>